<dbReference type="Pfam" id="PF03328">
    <property type="entry name" value="HpcH_HpaI"/>
    <property type="match status" value="1"/>
</dbReference>
<sequence length="263" mass="28753">MSVLKDRLKSGELVIGTMAVEFNTPNLPRMLQVSGFEYVIVDCEHGYFDYTSVANMIAVAKGWGMSVIVRIPDTTRTCILKYMDMGASGLLVPMVSGPEDMQRVVEYAKYRPIGKRGVALNRTHAGYEVPDAEAYMRQANEDTILLGQIETVEGLERIDEICAVTGIDGMLLGPNDLLQDIGGDGDALSTEAARAHLNGAISKLGKAAHRHAIWSGIISSDQSHLKTSVEHGMQLLSWSSDVRLMMAQASIGLRQLEALRHLH</sequence>
<dbReference type="GO" id="GO:0046872">
    <property type="term" value="F:metal ion binding"/>
    <property type="evidence" value="ECO:0007669"/>
    <property type="project" value="UniProtKB-KW"/>
</dbReference>
<gene>
    <name evidence="5" type="ORF">A8708_20680</name>
</gene>
<keyword evidence="6" id="KW-1185">Reference proteome</keyword>
<dbReference type="PANTHER" id="PTHR30502:SF0">
    <property type="entry name" value="PHOSPHOENOLPYRUVATE CARBOXYLASE FAMILY PROTEIN"/>
    <property type="match status" value="1"/>
</dbReference>
<dbReference type="RefSeq" id="WP_068667483.1">
    <property type="nucleotide sequence ID" value="NZ_LYPB01000076.1"/>
</dbReference>
<organism evidence="5 6">
    <name type="scientific">Paenibacillus oryzisoli</name>
    <dbReference type="NCBI Taxonomy" id="1850517"/>
    <lineage>
        <taxon>Bacteria</taxon>
        <taxon>Bacillati</taxon>
        <taxon>Bacillota</taxon>
        <taxon>Bacilli</taxon>
        <taxon>Bacillales</taxon>
        <taxon>Paenibacillaceae</taxon>
        <taxon>Paenibacillus</taxon>
    </lineage>
</organism>
<keyword evidence="2" id="KW-0479">Metal-binding</keyword>
<evidence type="ECO:0000256" key="2">
    <source>
        <dbReference type="ARBA" id="ARBA00022723"/>
    </source>
</evidence>
<protein>
    <recommendedName>
        <fullName evidence="4">HpcH/HpaI aldolase/citrate lyase domain-containing protein</fullName>
    </recommendedName>
</protein>
<evidence type="ECO:0000259" key="4">
    <source>
        <dbReference type="Pfam" id="PF03328"/>
    </source>
</evidence>
<evidence type="ECO:0000313" key="5">
    <source>
        <dbReference type="EMBL" id="OAS16426.1"/>
    </source>
</evidence>
<dbReference type="Gene3D" id="3.20.20.60">
    <property type="entry name" value="Phosphoenolpyruvate-binding domains"/>
    <property type="match status" value="1"/>
</dbReference>
<dbReference type="Proteomes" id="UP000078454">
    <property type="component" value="Unassembled WGS sequence"/>
</dbReference>
<dbReference type="STRING" id="1850517.A8708_20680"/>
<keyword evidence="3" id="KW-0456">Lyase</keyword>
<evidence type="ECO:0000256" key="1">
    <source>
        <dbReference type="ARBA" id="ARBA00005568"/>
    </source>
</evidence>
<dbReference type="SUPFAM" id="SSF51621">
    <property type="entry name" value="Phosphoenolpyruvate/pyruvate domain"/>
    <property type="match status" value="1"/>
</dbReference>
<name>A0A198A5U5_9BACL</name>
<dbReference type="InterPro" id="IPR005000">
    <property type="entry name" value="Aldolase/citrate-lyase_domain"/>
</dbReference>
<dbReference type="InterPro" id="IPR050251">
    <property type="entry name" value="HpcH-HpaI_aldolase"/>
</dbReference>
<evidence type="ECO:0000256" key="3">
    <source>
        <dbReference type="ARBA" id="ARBA00023239"/>
    </source>
</evidence>
<dbReference type="GO" id="GO:0016832">
    <property type="term" value="F:aldehyde-lyase activity"/>
    <property type="evidence" value="ECO:0007669"/>
    <property type="project" value="TreeGrafter"/>
</dbReference>
<dbReference type="PANTHER" id="PTHR30502">
    <property type="entry name" value="2-KETO-3-DEOXY-L-RHAMNONATE ALDOLASE"/>
    <property type="match status" value="1"/>
</dbReference>
<dbReference type="AlphaFoldDB" id="A0A198A5U5"/>
<comment type="similarity">
    <text evidence="1">Belongs to the HpcH/HpaI aldolase family.</text>
</comment>
<accession>A0A198A5U5</accession>
<dbReference type="GO" id="GO:0005737">
    <property type="term" value="C:cytoplasm"/>
    <property type="evidence" value="ECO:0007669"/>
    <property type="project" value="TreeGrafter"/>
</dbReference>
<dbReference type="InterPro" id="IPR040442">
    <property type="entry name" value="Pyrv_kinase-like_dom_sf"/>
</dbReference>
<proteinExistence type="inferred from homology"/>
<dbReference type="InterPro" id="IPR015813">
    <property type="entry name" value="Pyrv/PenolPyrv_kinase-like_dom"/>
</dbReference>
<evidence type="ECO:0000313" key="6">
    <source>
        <dbReference type="Proteomes" id="UP000078454"/>
    </source>
</evidence>
<comment type="caution">
    <text evidence="5">The sequence shown here is derived from an EMBL/GenBank/DDBJ whole genome shotgun (WGS) entry which is preliminary data.</text>
</comment>
<reference evidence="5 6" key="1">
    <citation type="submission" date="2016-05" db="EMBL/GenBank/DDBJ databases">
        <title>Paenibacillus sp. 1ZS3-15 nov., isolated from the rhizosphere soil.</title>
        <authorList>
            <person name="Zhang X.X."/>
            <person name="Zhang J."/>
        </authorList>
    </citation>
    <scope>NUCLEOTIDE SEQUENCE [LARGE SCALE GENOMIC DNA]</scope>
    <source>
        <strain evidence="5 6">1ZS3-15</strain>
    </source>
</reference>
<dbReference type="EMBL" id="LYPB01000076">
    <property type="protein sequence ID" value="OAS16426.1"/>
    <property type="molecule type" value="Genomic_DNA"/>
</dbReference>
<feature type="domain" description="HpcH/HpaI aldolase/citrate lyase" evidence="4">
    <location>
        <begin position="23"/>
        <end position="245"/>
    </location>
</feature>